<gene>
    <name evidence="1" type="ORF">RhiirA4_483994</name>
</gene>
<dbReference type="VEuPathDB" id="FungiDB:FUN_019443"/>
<name>A0A2I1HNC8_9GLOM</name>
<evidence type="ECO:0000313" key="2">
    <source>
        <dbReference type="Proteomes" id="UP000234323"/>
    </source>
</evidence>
<proteinExistence type="predicted"/>
<reference evidence="1 2" key="1">
    <citation type="submission" date="2015-10" db="EMBL/GenBank/DDBJ databases">
        <title>Genome analyses suggest a sexual origin of heterokaryosis in a supposedly ancient asexual fungus.</title>
        <authorList>
            <person name="Ropars J."/>
            <person name="Sedzielewska K."/>
            <person name="Noel J."/>
            <person name="Charron P."/>
            <person name="Farinelli L."/>
            <person name="Marton T."/>
            <person name="Kruger M."/>
            <person name="Pelin A."/>
            <person name="Brachmann A."/>
            <person name="Corradi N."/>
        </authorList>
    </citation>
    <scope>NUCLEOTIDE SEQUENCE [LARGE SCALE GENOMIC DNA]</scope>
    <source>
        <strain evidence="1 2">A4</strain>
    </source>
</reference>
<dbReference type="AlphaFoldDB" id="A0A2I1HNC8"/>
<keyword evidence="2" id="KW-1185">Reference proteome</keyword>
<accession>A0A2I1HNC8</accession>
<sequence length="120" mass="13557">MPIRVHPLDPIHQLARQLGIPHDAPRDVASLKNFINNELSRRLSECCILARPSLRSGSRLYNTRHSFDNILDPVLSQLYQQLNSNISMTVDSGADHSTIAITRQAPRNYSVALLDDQAEW</sequence>
<dbReference type="OrthoDB" id="2322447at2759"/>
<evidence type="ECO:0000313" key="1">
    <source>
        <dbReference type="EMBL" id="PKY60367.1"/>
    </source>
</evidence>
<protein>
    <submittedName>
        <fullName evidence="1">Uncharacterized protein</fullName>
    </submittedName>
</protein>
<comment type="caution">
    <text evidence="1">The sequence shown here is derived from an EMBL/GenBank/DDBJ whole genome shotgun (WGS) entry which is preliminary data.</text>
</comment>
<organism evidence="1 2">
    <name type="scientific">Rhizophagus irregularis</name>
    <dbReference type="NCBI Taxonomy" id="588596"/>
    <lineage>
        <taxon>Eukaryota</taxon>
        <taxon>Fungi</taxon>
        <taxon>Fungi incertae sedis</taxon>
        <taxon>Mucoromycota</taxon>
        <taxon>Glomeromycotina</taxon>
        <taxon>Glomeromycetes</taxon>
        <taxon>Glomerales</taxon>
        <taxon>Glomeraceae</taxon>
        <taxon>Rhizophagus</taxon>
    </lineage>
</organism>
<dbReference type="Proteomes" id="UP000234323">
    <property type="component" value="Unassembled WGS sequence"/>
</dbReference>
<dbReference type="EMBL" id="LLXI01004197">
    <property type="protein sequence ID" value="PKY60367.1"/>
    <property type="molecule type" value="Genomic_DNA"/>
</dbReference>